<gene>
    <name evidence="6" type="ORF">GCM10011512_25480</name>
</gene>
<evidence type="ECO:0000256" key="3">
    <source>
        <dbReference type="ARBA" id="ARBA00023125"/>
    </source>
</evidence>
<evidence type="ECO:0000259" key="5">
    <source>
        <dbReference type="PROSITE" id="PS50931"/>
    </source>
</evidence>
<evidence type="ECO:0000313" key="7">
    <source>
        <dbReference type="Proteomes" id="UP000597761"/>
    </source>
</evidence>
<dbReference type="SUPFAM" id="SSF53850">
    <property type="entry name" value="Periplasmic binding protein-like II"/>
    <property type="match status" value="1"/>
</dbReference>
<comment type="caution">
    <text evidence="6">The sequence shown here is derived from an EMBL/GenBank/DDBJ whole genome shotgun (WGS) entry which is preliminary data.</text>
</comment>
<dbReference type="PANTHER" id="PTHR30346">
    <property type="entry name" value="TRANSCRIPTIONAL DUAL REGULATOR HCAR-RELATED"/>
    <property type="match status" value="1"/>
</dbReference>
<dbReference type="InterPro" id="IPR036390">
    <property type="entry name" value="WH_DNA-bd_sf"/>
</dbReference>
<feature type="domain" description="HTH lysR-type" evidence="5">
    <location>
        <begin position="1"/>
        <end position="58"/>
    </location>
</feature>
<comment type="similarity">
    <text evidence="1">Belongs to the LysR transcriptional regulatory family.</text>
</comment>
<dbReference type="InterPro" id="IPR036388">
    <property type="entry name" value="WH-like_DNA-bd_sf"/>
</dbReference>
<protein>
    <submittedName>
        <fullName evidence="6">Transcriptional regulator</fullName>
    </submittedName>
</protein>
<dbReference type="SUPFAM" id="SSF46785">
    <property type="entry name" value="Winged helix' DNA-binding domain"/>
    <property type="match status" value="1"/>
</dbReference>
<keyword evidence="2" id="KW-0805">Transcription regulation</keyword>
<dbReference type="InterPro" id="IPR005119">
    <property type="entry name" value="LysR_subst-bd"/>
</dbReference>
<dbReference type="Gene3D" id="1.10.10.10">
    <property type="entry name" value="Winged helix-like DNA-binding domain superfamily/Winged helix DNA-binding domain"/>
    <property type="match status" value="1"/>
</dbReference>
<reference evidence="7" key="1">
    <citation type="journal article" date="2019" name="Int. J. Syst. Evol. Microbiol.">
        <title>The Global Catalogue of Microorganisms (GCM) 10K type strain sequencing project: providing services to taxonomists for standard genome sequencing and annotation.</title>
        <authorList>
            <consortium name="The Broad Institute Genomics Platform"/>
            <consortium name="The Broad Institute Genome Sequencing Center for Infectious Disease"/>
            <person name="Wu L."/>
            <person name="Ma J."/>
        </authorList>
    </citation>
    <scope>NUCLEOTIDE SEQUENCE [LARGE SCALE GENOMIC DNA]</scope>
    <source>
        <strain evidence="7">CGMCC 1.15480</strain>
    </source>
</reference>
<evidence type="ECO:0000313" key="6">
    <source>
        <dbReference type="EMBL" id="GGC97374.1"/>
    </source>
</evidence>
<dbReference type="InterPro" id="IPR000847">
    <property type="entry name" value="LysR_HTH_N"/>
</dbReference>
<dbReference type="Proteomes" id="UP000597761">
    <property type="component" value="Unassembled WGS sequence"/>
</dbReference>
<keyword evidence="3" id="KW-0238">DNA-binding</keyword>
<accession>A0ABQ1PHS2</accession>
<keyword evidence="4" id="KW-0804">Transcription</keyword>
<dbReference type="CDD" id="cd08414">
    <property type="entry name" value="PBP2_LTTR_aromatics_like"/>
    <property type="match status" value="1"/>
</dbReference>
<dbReference type="PRINTS" id="PR00039">
    <property type="entry name" value="HTHLYSR"/>
</dbReference>
<evidence type="ECO:0000256" key="2">
    <source>
        <dbReference type="ARBA" id="ARBA00023015"/>
    </source>
</evidence>
<dbReference type="Pfam" id="PF00126">
    <property type="entry name" value="HTH_1"/>
    <property type="match status" value="1"/>
</dbReference>
<evidence type="ECO:0000256" key="1">
    <source>
        <dbReference type="ARBA" id="ARBA00009437"/>
    </source>
</evidence>
<proteinExistence type="inferred from homology"/>
<dbReference type="PANTHER" id="PTHR30346:SF0">
    <property type="entry name" value="HCA OPERON TRANSCRIPTIONAL ACTIVATOR HCAR"/>
    <property type="match status" value="1"/>
</dbReference>
<dbReference type="Gene3D" id="3.40.190.10">
    <property type="entry name" value="Periplasmic binding protein-like II"/>
    <property type="match status" value="2"/>
</dbReference>
<keyword evidence="7" id="KW-1185">Reference proteome</keyword>
<dbReference type="EMBL" id="BMJI01000019">
    <property type="protein sequence ID" value="GGC97374.1"/>
    <property type="molecule type" value="Genomic_DNA"/>
</dbReference>
<dbReference type="Pfam" id="PF03466">
    <property type="entry name" value="LysR_substrate"/>
    <property type="match status" value="1"/>
</dbReference>
<organism evidence="6 7">
    <name type="scientific">Tersicoccus solisilvae</name>
    <dbReference type="NCBI Taxonomy" id="1882339"/>
    <lineage>
        <taxon>Bacteria</taxon>
        <taxon>Bacillati</taxon>
        <taxon>Actinomycetota</taxon>
        <taxon>Actinomycetes</taxon>
        <taxon>Micrococcales</taxon>
        <taxon>Micrococcaceae</taxon>
        <taxon>Tersicoccus</taxon>
    </lineage>
</organism>
<dbReference type="RefSeq" id="WP_306464456.1">
    <property type="nucleotide sequence ID" value="NZ_BMJI01000019.1"/>
</dbReference>
<evidence type="ECO:0000256" key="4">
    <source>
        <dbReference type="ARBA" id="ARBA00023163"/>
    </source>
</evidence>
<sequence>MEVRWLEAFVAVAEEMHFGRAATRLHMAQSPLSQVIRRLEREIGTPLFERSTRSVALTGSGEALLPYAYRTLRTLTNAVDAARSAEGVPTGRFTLGFSGVHNHHTLPRITQALRRDFPSIELRLAGGVRTFDGIRSVRNGDLDAAFIGLVGDVDAPLRAREISRQHIGCVVPADHALAGRGPVAVGRLRGEPFVMGPVDGNSSMTVVARQLCQAAGFTPEVAQTVSDPFLILSMVAAGVGITLVSSEVVPILPASAVWVELDGEPVIFRHGVLWSEENESIPLRAFLRVLDDVFPARPDPDSVPAS</sequence>
<name>A0ABQ1PHS2_9MICC</name>
<dbReference type="PROSITE" id="PS50931">
    <property type="entry name" value="HTH_LYSR"/>
    <property type="match status" value="1"/>
</dbReference>